<evidence type="ECO:0000256" key="2">
    <source>
        <dbReference type="ARBA" id="ARBA00009347"/>
    </source>
</evidence>
<dbReference type="InterPro" id="IPR006091">
    <property type="entry name" value="Acyl-CoA_Oxase/DH_mid-dom"/>
</dbReference>
<dbReference type="InterPro" id="IPR009100">
    <property type="entry name" value="AcylCoA_DH/oxidase_NM_dom_sf"/>
</dbReference>
<feature type="domain" description="Acyl-CoA oxidase/dehydrogenase middle" evidence="7">
    <location>
        <begin position="124"/>
        <end position="221"/>
    </location>
</feature>
<evidence type="ECO:0000259" key="6">
    <source>
        <dbReference type="Pfam" id="PF00441"/>
    </source>
</evidence>
<dbReference type="InterPro" id="IPR013786">
    <property type="entry name" value="AcylCoA_DH/ox_N"/>
</dbReference>
<keyword evidence="10" id="KW-1185">Reference proteome</keyword>
<accession>A0ABP8CQV4</accession>
<dbReference type="Gene3D" id="1.10.540.10">
    <property type="entry name" value="Acyl-CoA dehydrogenase/oxidase, N-terminal domain"/>
    <property type="match status" value="1"/>
</dbReference>
<dbReference type="EMBL" id="BAABAS010000031">
    <property type="protein sequence ID" value="GAA4242324.1"/>
    <property type="molecule type" value="Genomic_DNA"/>
</dbReference>
<comment type="caution">
    <text evidence="9">The sequence shown here is derived from an EMBL/GenBank/DDBJ whole genome shotgun (WGS) entry which is preliminary data.</text>
</comment>
<evidence type="ECO:0000313" key="9">
    <source>
        <dbReference type="EMBL" id="GAA4242324.1"/>
    </source>
</evidence>
<dbReference type="PANTHER" id="PTHR43884">
    <property type="entry name" value="ACYL-COA DEHYDROGENASE"/>
    <property type="match status" value="1"/>
</dbReference>
<comment type="cofactor">
    <cofactor evidence="1 5">
        <name>FAD</name>
        <dbReference type="ChEBI" id="CHEBI:57692"/>
    </cofactor>
</comment>
<dbReference type="Proteomes" id="UP001501710">
    <property type="component" value="Unassembled WGS sequence"/>
</dbReference>
<dbReference type="Gene3D" id="1.20.140.10">
    <property type="entry name" value="Butyryl-CoA Dehydrogenase, subunit A, domain 3"/>
    <property type="match status" value="1"/>
</dbReference>
<dbReference type="Pfam" id="PF00441">
    <property type="entry name" value="Acyl-CoA_dh_1"/>
    <property type="match status" value="1"/>
</dbReference>
<organism evidence="9 10">
    <name type="scientific">Actinomadura meridiana</name>
    <dbReference type="NCBI Taxonomy" id="559626"/>
    <lineage>
        <taxon>Bacteria</taxon>
        <taxon>Bacillati</taxon>
        <taxon>Actinomycetota</taxon>
        <taxon>Actinomycetes</taxon>
        <taxon>Streptosporangiales</taxon>
        <taxon>Thermomonosporaceae</taxon>
        <taxon>Actinomadura</taxon>
    </lineage>
</organism>
<feature type="domain" description="Acyl-CoA dehydrogenase/oxidase C-terminal" evidence="6">
    <location>
        <begin position="233"/>
        <end position="381"/>
    </location>
</feature>
<evidence type="ECO:0000259" key="7">
    <source>
        <dbReference type="Pfam" id="PF02770"/>
    </source>
</evidence>
<dbReference type="CDD" id="cd00567">
    <property type="entry name" value="ACAD"/>
    <property type="match status" value="1"/>
</dbReference>
<dbReference type="Pfam" id="PF02770">
    <property type="entry name" value="Acyl-CoA_dh_M"/>
    <property type="match status" value="1"/>
</dbReference>
<evidence type="ECO:0000256" key="4">
    <source>
        <dbReference type="ARBA" id="ARBA00022827"/>
    </source>
</evidence>
<evidence type="ECO:0000259" key="8">
    <source>
        <dbReference type="Pfam" id="PF02771"/>
    </source>
</evidence>
<keyword evidence="5" id="KW-0560">Oxidoreductase</keyword>
<evidence type="ECO:0000256" key="1">
    <source>
        <dbReference type="ARBA" id="ARBA00001974"/>
    </source>
</evidence>
<sequence>MPVFMTETDAHQELRRHARDFAREEITPRLGRIERPGAVEAEIVQMMARLGWVGAAVPTKWHGTGLGHLAKTILLEEISLASPAMGAALQAAQLGAATLLHYGSEAQLRDWMPPIVAGECLPTIAVTEEESGGHVLDMRATGRRDGDHWVLTGRKTYIGNSHLTDVIGVVVRTAAPSASAGSRALSAFWVETKRPGVRRVPYRPARVLHGFSFGDLVFEDVRVPAANMIGDEGDGLDVAYAASILAGRPNLAAVALGIHRALLDETVAFTRARQRYGEPLADHPVIRQRIGQIRARLMGARASAYQAVHLLDHARPSDTDLINAKLQAASTVRASADDAMLAHGAAAFRTDRRIGQLAQDALAMDPPAGTADVQRHRLAEDALGTDHRPYSVRLADRVALHPLPAPPADTGSGHAS</sequence>
<proteinExistence type="inferred from homology"/>
<evidence type="ECO:0000256" key="3">
    <source>
        <dbReference type="ARBA" id="ARBA00022630"/>
    </source>
</evidence>
<evidence type="ECO:0000313" key="10">
    <source>
        <dbReference type="Proteomes" id="UP001501710"/>
    </source>
</evidence>
<dbReference type="InterPro" id="IPR037069">
    <property type="entry name" value="AcylCoA_DH/ox_N_sf"/>
</dbReference>
<name>A0ABP8CQV4_9ACTN</name>
<dbReference type="PANTHER" id="PTHR43884:SF12">
    <property type="entry name" value="ISOVALERYL-COA DEHYDROGENASE, MITOCHONDRIAL-RELATED"/>
    <property type="match status" value="1"/>
</dbReference>
<protein>
    <submittedName>
        <fullName evidence="9">Acyl-CoA dehydrogenase family protein</fullName>
    </submittedName>
</protein>
<dbReference type="SUPFAM" id="SSF56645">
    <property type="entry name" value="Acyl-CoA dehydrogenase NM domain-like"/>
    <property type="match status" value="1"/>
</dbReference>
<gene>
    <name evidence="9" type="ORF">GCM10022254_74920</name>
</gene>
<dbReference type="Gene3D" id="2.40.110.10">
    <property type="entry name" value="Butyryl-CoA Dehydrogenase, subunit A, domain 2"/>
    <property type="match status" value="1"/>
</dbReference>
<keyword evidence="4 5" id="KW-0274">FAD</keyword>
<dbReference type="InterPro" id="IPR046373">
    <property type="entry name" value="Acyl-CoA_Oxase/DH_mid-dom_sf"/>
</dbReference>
<keyword evidence="3 5" id="KW-0285">Flavoprotein</keyword>
<reference evidence="10" key="1">
    <citation type="journal article" date="2019" name="Int. J. Syst. Evol. Microbiol.">
        <title>The Global Catalogue of Microorganisms (GCM) 10K type strain sequencing project: providing services to taxonomists for standard genome sequencing and annotation.</title>
        <authorList>
            <consortium name="The Broad Institute Genomics Platform"/>
            <consortium name="The Broad Institute Genome Sequencing Center for Infectious Disease"/>
            <person name="Wu L."/>
            <person name="Ma J."/>
        </authorList>
    </citation>
    <scope>NUCLEOTIDE SEQUENCE [LARGE SCALE GENOMIC DNA]</scope>
    <source>
        <strain evidence="10">JCM 17440</strain>
    </source>
</reference>
<feature type="domain" description="Acyl-CoA dehydrogenase/oxidase N-terminal" evidence="8">
    <location>
        <begin position="8"/>
        <end position="119"/>
    </location>
</feature>
<dbReference type="SUPFAM" id="SSF47203">
    <property type="entry name" value="Acyl-CoA dehydrogenase C-terminal domain-like"/>
    <property type="match status" value="1"/>
</dbReference>
<comment type="similarity">
    <text evidence="2 5">Belongs to the acyl-CoA dehydrogenase family.</text>
</comment>
<dbReference type="InterPro" id="IPR009075">
    <property type="entry name" value="AcylCo_DH/oxidase_C"/>
</dbReference>
<dbReference type="InterPro" id="IPR036250">
    <property type="entry name" value="AcylCo_DH-like_C"/>
</dbReference>
<evidence type="ECO:0000256" key="5">
    <source>
        <dbReference type="RuleBase" id="RU362125"/>
    </source>
</evidence>
<dbReference type="Pfam" id="PF02771">
    <property type="entry name" value="Acyl-CoA_dh_N"/>
    <property type="match status" value="1"/>
</dbReference>
<dbReference type="RefSeq" id="WP_344907740.1">
    <property type="nucleotide sequence ID" value="NZ_BAABAS010000031.1"/>
</dbReference>